<dbReference type="InterPro" id="IPR026870">
    <property type="entry name" value="Zinc_ribbon_dom"/>
</dbReference>
<dbReference type="RefSeq" id="WP_072022182.1">
    <property type="nucleotide sequence ID" value="NZ_JACJTA010000089.1"/>
</dbReference>
<gene>
    <name evidence="2" type="ORF">H6G81_28190</name>
</gene>
<comment type="caution">
    <text evidence="2">The sequence shown here is derived from an EMBL/GenBank/DDBJ whole genome shotgun (WGS) entry which is preliminary data.</text>
</comment>
<dbReference type="InterPro" id="IPR038587">
    <property type="entry name" value="Ribosomal_eL40_sf"/>
</dbReference>
<dbReference type="Gene3D" id="4.10.1060.50">
    <property type="match status" value="1"/>
</dbReference>
<dbReference type="Pfam" id="PF13240">
    <property type="entry name" value="Zn_Ribbon_1"/>
    <property type="match status" value="1"/>
</dbReference>
<reference evidence="2 3" key="1">
    <citation type="journal article" date="2020" name="ISME J.">
        <title>Comparative genomics reveals insights into cyanobacterial evolution and habitat adaptation.</title>
        <authorList>
            <person name="Chen M.Y."/>
            <person name="Teng W.K."/>
            <person name="Zhao L."/>
            <person name="Hu C.X."/>
            <person name="Zhou Y.K."/>
            <person name="Han B.P."/>
            <person name="Song L.R."/>
            <person name="Shu W.S."/>
        </authorList>
    </citation>
    <scope>NUCLEOTIDE SEQUENCE [LARGE SCALE GENOMIC DNA]</scope>
    <source>
        <strain evidence="2 3">FACHB-248</strain>
    </source>
</reference>
<accession>A0ABR8GXL7</accession>
<dbReference type="EMBL" id="JACJTA010000089">
    <property type="protein sequence ID" value="MBD2608291.1"/>
    <property type="molecule type" value="Genomic_DNA"/>
</dbReference>
<evidence type="ECO:0000313" key="2">
    <source>
        <dbReference type="EMBL" id="MBD2608291.1"/>
    </source>
</evidence>
<name>A0ABR8GXL7_9CYAN</name>
<protein>
    <submittedName>
        <fullName evidence="2">Zinc-ribbon domain-containing protein</fullName>
    </submittedName>
</protein>
<evidence type="ECO:0000259" key="1">
    <source>
        <dbReference type="Pfam" id="PF13240"/>
    </source>
</evidence>
<keyword evidence="3" id="KW-1185">Reference proteome</keyword>
<evidence type="ECO:0000313" key="3">
    <source>
        <dbReference type="Proteomes" id="UP000660380"/>
    </source>
</evidence>
<sequence length="33" mass="3521">MQLAPLPTFCRHCGAKLEASHTFCASCGEKVSP</sequence>
<proteinExistence type="predicted"/>
<feature type="domain" description="Zinc-ribbon" evidence="1">
    <location>
        <begin position="9"/>
        <end position="30"/>
    </location>
</feature>
<dbReference type="Proteomes" id="UP000660380">
    <property type="component" value="Unassembled WGS sequence"/>
</dbReference>
<organism evidence="2 3">
    <name type="scientific">Scytonema hofmannii FACHB-248</name>
    <dbReference type="NCBI Taxonomy" id="1842502"/>
    <lineage>
        <taxon>Bacteria</taxon>
        <taxon>Bacillati</taxon>
        <taxon>Cyanobacteriota</taxon>
        <taxon>Cyanophyceae</taxon>
        <taxon>Nostocales</taxon>
        <taxon>Scytonemataceae</taxon>
        <taxon>Scytonema</taxon>
    </lineage>
</organism>